<comment type="caution">
    <text evidence="5">The sequence shown here is derived from an EMBL/GenBank/DDBJ whole genome shotgun (WGS) entry which is preliminary data.</text>
</comment>
<proteinExistence type="predicted"/>
<evidence type="ECO:0000313" key="6">
    <source>
        <dbReference type="Proteomes" id="UP000824540"/>
    </source>
</evidence>
<dbReference type="InterPro" id="IPR036179">
    <property type="entry name" value="Ig-like_dom_sf"/>
</dbReference>
<dbReference type="GO" id="GO:0004888">
    <property type="term" value="F:transmembrane signaling receptor activity"/>
    <property type="evidence" value="ECO:0007669"/>
    <property type="project" value="TreeGrafter"/>
</dbReference>
<reference evidence="5" key="1">
    <citation type="thesis" date="2021" institute="BYU ScholarsArchive" country="Provo, UT, USA">
        <title>Applications of and Algorithms for Genome Assembly and Genomic Analyses with an Emphasis on Marine Teleosts.</title>
        <authorList>
            <person name="Pickett B.D."/>
        </authorList>
    </citation>
    <scope>NUCLEOTIDE SEQUENCE</scope>
    <source>
        <strain evidence="5">HI-2016</strain>
    </source>
</reference>
<keyword evidence="3" id="KW-0812">Transmembrane</keyword>
<dbReference type="PANTHER" id="PTHR11481">
    <property type="entry name" value="IMMUNOGLOBULIN FC RECEPTOR"/>
    <property type="match status" value="1"/>
</dbReference>
<feature type="transmembrane region" description="Helical" evidence="3">
    <location>
        <begin position="178"/>
        <end position="197"/>
    </location>
</feature>
<dbReference type="OrthoDB" id="6151406at2759"/>
<dbReference type="Gene3D" id="2.60.40.10">
    <property type="entry name" value="Immunoglobulins"/>
    <property type="match status" value="2"/>
</dbReference>
<dbReference type="PROSITE" id="PS50835">
    <property type="entry name" value="IG_LIKE"/>
    <property type="match status" value="2"/>
</dbReference>
<evidence type="ECO:0000313" key="5">
    <source>
        <dbReference type="EMBL" id="KAG9332411.1"/>
    </source>
</evidence>
<name>A0A8T2N1X3_9TELE</name>
<dbReference type="PANTHER" id="PTHR11481:SF64">
    <property type="entry name" value="FC RECEPTOR-LIKE PROTEIN 4"/>
    <property type="match status" value="1"/>
</dbReference>
<keyword evidence="2" id="KW-1015">Disulfide bond</keyword>
<dbReference type="EMBL" id="JAFBMS010000237">
    <property type="protein sequence ID" value="KAG9332411.1"/>
    <property type="molecule type" value="Genomic_DNA"/>
</dbReference>
<evidence type="ECO:0000256" key="1">
    <source>
        <dbReference type="ARBA" id="ARBA00022729"/>
    </source>
</evidence>
<accession>A0A8T2N1X3</accession>
<dbReference type="CDD" id="cd00096">
    <property type="entry name" value="Ig"/>
    <property type="match status" value="1"/>
</dbReference>
<dbReference type="Pfam" id="PF13927">
    <property type="entry name" value="Ig_3"/>
    <property type="match status" value="1"/>
</dbReference>
<protein>
    <recommendedName>
        <fullName evidence="4">Ig-like domain-containing protein</fullName>
    </recommendedName>
</protein>
<dbReference type="InterPro" id="IPR007110">
    <property type="entry name" value="Ig-like_dom"/>
</dbReference>
<feature type="domain" description="Ig-like" evidence="4">
    <location>
        <begin position="1"/>
        <end position="75"/>
    </location>
</feature>
<dbReference type="GO" id="GO:0009897">
    <property type="term" value="C:external side of plasma membrane"/>
    <property type="evidence" value="ECO:0007669"/>
    <property type="project" value="TreeGrafter"/>
</dbReference>
<evidence type="ECO:0000259" key="4">
    <source>
        <dbReference type="PROSITE" id="PS50835"/>
    </source>
</evidence>
<dbReference type="GO" id="GO:0006955">
    <property type="term" value="P:immune response"/>
    <property type="evidence" value="ECO:0007669"/>
    <property type="project" value="TreeGrafter"/>
</dbReference>
<dbReference type="InterPro" id="IPR013783">
    <property type="entry name" value="Ig-like_fold"/>
</dbReference>
<keyword evidence="3" id="KW-0472">Membrane</keyword>
<dbReference type="Proteomes" id="UP000824540">
    <property type="component" value="Unassembled WGS sequence"/>
</dbReference>
<sequence>MSCGFGGDPAGWEYLWYKDTQGAALPNTDSSRTDGSSYTISSAALSHSGEYWCRAARGRGPFYSEYSNSTVLNITAHPQAVVTMEIGWTEIFTSGSLSLRCEVLGISAEWNYTWYRDGEQIPLDHPGETLTVRSGNGSYQSEYKCRGIQSEHPTHSKISEGILLADEFYRAVENLVRMFVSVAVLIFLSIIVSDAFLRRMRRIKMCCGAPGEERDQTSHLNTS</sequence>
<dbReference type="AlphaFoldDB" id="A0A8T2N1X3"/>
<dbReference type="SUPFAM" id="SSF48726">
    <property type="entry name" value="Immunoglobulin"/>
    <property type="match status" value="2"/>
</dbReference>
<keyword evidence="1" id="KW-0732">Signal</keyword>
<gene>
    <name evidence="5" type="ORF">JZ751_014509</name>
</gene>
<dbReference type="InterPro" id="IPR050488">
    <property type="entry name" value="Ig_Fc_receptor"/>
</dbReference>
<dbReference type="GO" id="GO:0007166">
    <property type="term" value="P:cell surface receptor signaling pathway"/>
    <property type="evidence" value="ECO:0007669"/>
    <property type="project" value="TreeGrafter"/>
</dbReference>
<evidence type="ECO:0000256" key="2">
    <source>
        <dbReference type="ARBA" id="ARBA00023157"/>
    </source>
</evidence>
<keyword evidence="6" id="KW-1185">Reference proteome</keyword>
<keyword evidence="3" id="KW-1133">Transmembrane helix</keyword>
<evidence type="ECO:0000256" key="3">
    <source>
        <dbReference type="SAM" id="Phobius"/>
    </source>
</evidence>
<feature type="domain" description="Ig-like" evidence="4">
    <location>
        <begin position="78"/>
        <end position="159"/>
    </location>
</feature>
<organism evidence="5 6">
    <name type="scientific">Albula glossodonta</name>
    <name type="common">roundjaw bonefish</name>
    <dbReference type="NCBI Taxonomy" id="121402"/>
    <lineage>
        <taxon>Eukaryota</taxon>
        <taxon>Metazoa</taxon>
        <taxon>Chordata</taxon>
        <taxon>Craniata</taxon>
        <taxon>Vertebrata</taxon>
        <taxon>Euteleostomi</taxon>
        <taxon>Actinopterygii</taxon>
        <taxon>Neopterygii</taxon>
        <taxon>Teleostei</taxon>
        <taxon>Albuliformes</taxon>
        <taxon>Albulidae</taxon>
        <taxon>Albula</taxon>
    </lineage>
</organism>